<evidence type="ECO:0000256" key="7">
    <source>
        <dbReference type="ARBA" id="ARBA00023136"/>
    </source>
</evidence>
<dbReference type="SUPFAM" id="SSF54631">
    <property type="entry name" value="CBS-domain pair"/>
    <property type="match status" value="1"/>
</dbReference>
<dbReference type="SMART" id="SM00116">
    <property type="entry name" value="CBS"/>
    <property type="match status" value="2"/>
</dbReference>
<dbReference type="InterPro" id="IPR046342">
    <property type="entry name" value="CBS_dom_sf"/>
</dbReference>
<comment type="similarity">
    <text evidence="2 8">Belongs to the SLC41A transporter family.</text>
</comment>
<feature type="transmembrane region" description="Helical" evidence="8">
    <location>
        <begin position="340"/>
        <end position="360"/>
    </location>
</feature>
<dbReference type="SMART" id="SM00924">
    <property type="entry name" value="MgtE_N"/>
    <property type="match status" value="1"/>
</dbReference>
<gene>
    <name evidence="9" type="primary">mgtE</name>
    <name evidence="9" type="ORF">C0V70_05360</name>
</gene>
<dbReference type="Pfam" id="PF00571">
    <property type="entry name" value="CBS"/>
    <property type="match status" value="2"/>
</dbReference>
<evidence type="ECO:0000256" key="8">
    <source>
        <dbReference type="RuleBase" id="RU362011"/>
    </source>
</evidence>
<feature type="transmembrane region" description="Helical" evidence="8">
    <location>
        <begin position="372"/>
        <end position="401"/>
    </location>
</feature>
<dbReference type="Pfam" id="PF03448">
    <property type="entry name" value="MgtE_N"/>
    <property type="match status" value="1"/>
</dbReference>
<dbReference type="Gene3D" id="3.10.580.10">
    <property type="entry name" value="CBS-domain"/>
    <property type="match status" value="1"/>
</dbReference>
<evidence type="ECO:0000256" key="6">
    <source>
        <dbReference type="ARBA" id="ARBA00022989"/>
    </source>
</evidence>
<dbReference type="RefSeq" id="WP_102242843.1">
    <property type="nucleotide sequence ID" value="NZ_CP025704.1"/>
</dbReference>
<dbReference type="SUPFAM" id="SSF161093">
    <property type="entry name" value="MgtE membrane domain-like"/>
    <property type="match status" value="1"/>
</dbReference>
<evidence type="ECO:0000256" key="5">
    <source>
        <dbReference type="ARBA" id="ARBA00022842"/>
    </source>
</evidence>
<dbReference type="Gene3D" id="1.25.60.10">
    <property type="entry name" value="MgtE N-terminal domain-like"/>
    <property type="match status" value="1"/>
</dbReference>
<dbReference type="PROSITE" id="PS51371">
    <property type="entry name" value="CBS"/>
    <property type="match status" value="2"/>
</dbReference>
<keyword evidence="4 8" id="KW-0812">Transmembrane</keyword>
<comment type="subcellular location">
    <subcellularLocation>
        <location evidence="8">Cell membrane</location>
        <topology evidence="8">Multi-pass membrane protein</topology>
    </subcellularLocation>
    <subcellularLocation>
        <location evidence="1">Membrane</location>
        <topology evidence="1">Multi-pass membrane protein</topology>
    </subcellularLocation>
</comment>
<accession>A0A2K9NPW4</accession>
<comment type="subunit">
    <text evidence="8">Homodimer.</text>
</comment>
<dbReference type="EMBL" id="CP025704">
    <property type="protein sequence ID" value="AUN97548.1"/>
    <property type="molecule type" value="Genomic_DNA"/>
</dbReference>
<name>A0A2K9NPW4_BACTC</name>
<feature type="transmembrane region" description="Helical" evidence="8">
    <location>
        <begin position="413"/>
        <end position="436"/>
    </location>
</feature>
<keyword evidence="5 8" id="KW-0460">Magnesium</keyword>
<comment type="function">
    <text evidence="8">Acts as a magnesium transporter.</text>
</comment>
<keyword evidence="8" id="KW-0479">Metal-binding</keyword>
<dbReference type="InterPro" id="IPR006669">
    <property type="entry name" value="MgtE_transporter"/>
</dbReference>
<dbReference type="NCBIfam" id="TIGR00400">
    <property type="entry name" value="mgtE"/>
    <property type="match status" value="1"/>
</dbReference>
<dbReference type="GO" id="GO:0015095">
    <property type="term" value="F:magnesium ion transmembrane transporter activity"/>
    <property type="evidence" value="ECO:0007669"/>
    <property type="project" value="UniProtKB-UniRule"/>
</dbReference>
<dbReference type="InterPro" id="IPR000644">
    <property type="entry name" value="CBS_dom"/>
</dbReference>
<evidence type="ECO:0000313" key="10">
    <source>
        <dbReference type="Proteomes" id="UP000235584"/>
    </source>
</evidence>
<comment type="caution">
    <text evidence="8">Lacks conserved residue(s) required for the propagation of feature annotation.</text>
</comment>
<dbReference type="Gene3D" id="1.10.357.20">
    <property type="entry name" value="SLC41 divalent cation transporters, integral membrane domain"/>
    <property type="match status" value="1"/>
</dbReference>
<proteinExistence type="inferred from homology"/>
<sequence length="441" mass="49165">METTLLNDDFSLENLLDNWQTLTHAQREEVFAMLGRIDQEELFINLSSDYQAEIFEQIPHGEKRSWIRLLAPDDIADLIQNLGEETQAEALRYLDYATLVEVKALLAYAEDEAGGLMNSRFARLRPEMTVEEAIRYLRAQSKSQIETIYYAYVLDRTQMLLGVISLRELFLAKAGSTVQENMNTDLVTVLQDEDQESISKTFSNHNFLAIPVVDENNVMKGIITVDDVVEVIEEEATEDIHKIGGMEALGEPYLDISLPSMIKKRAGWLMALFVGEMFTATAMSHYEHDIAKAVVLALFIPLVISSGGNSGSQATTLIIRAMALGEVRLKDWWRVFSRELVSGLSLGVILGLIGLLRILLWPGKETLYGEHYMLVALSVSFSLVGIVLWGTLAGSMLPFFLRRIGLDPATSSAPFVATLVDVTGLVIYFTVASLFLKGILL</sequence>
<keyword evidence="8" id="KW-1003">Cell membrane</keyword>
<dbReference type="PANTHER" id="PTHR43773:SF1">
    <property type="entry name" value="MAGNESIUM TRANSPORTER MGTE"/>
    <property type="match status" value="1"/>
</dbReference>
<dbReference type="Proteomes" id="UP000235584">
    <property type="component" value="Chromosome"/>
</dbReference>
<reference evidence="9 10" key="1">
    <citation type="submission" date="2018-01" db="EMBL/GenBank/DDBJ databases">
        <title>Complete genome sequence of Bacteriovorax stolpii DSM12778.</title>
        <authorList>
            <person name="Tang B."/>
            <person name="Chang J."/>
        </authorList>
    </citation>
    <scope>NUCLEOTIDE SEQUENCE [LARGE SCALE GENOMIC DNA]</scope>
    <source>
        <strain evidence="9 10">DSM 12778</strain>
    </source>
</reference>
<dbReference type="InterPro" id="IPR038076">
    <property type="entry name" value="MgtE_N_sf"/>
</dbReference>
<evidence type="ECO:0000256" key="2">
    <source>
        <dbReference type="ARBA" id="ARBA00009749"/>
    </source>
</evidence>
<dbReference type="CDD" id="cd04606">
    <property type="entry name" value="CBS_pair_Mg_transporter"/>
    <property type="match status" value="1"/>
</dbReference>
<dbReference type="KEGG" id="bsto:C0V70_05360"/>
<dbReference type="GO" id="GO:0046872">
    <property type="term" value="F:metal ion binding"/>
    <property type="evidence" value="ECO:0007669"/>
    <property type="project" value="UniProtKB-KW"/>
</dbReference>
<keyword evidence="7 8" id="KW-0472">Membrane</keyword>
<dbReference type="SUPFAM" id="SSF158791">
    <property type="entry name" value="MgtE N-terminal domain-like"/>
    <property type="match status" value="1"/>
</dbReference>
<organism evidence="9 10">
    <name type="scientific">Bacteriovorax stolpii</name>
    <name type="common">Bdellovibrio stolpii</name>
    <dbReference type="NCBI Taxonomy" id="960"/>
    <lineage>
        <taxon>Bacteria</taxon>
        <taxon>Pseudomonadati</taxon>
        <taxon>Bdellovibrionota</taxon>
        <taxon>Bacteriovoracia</taxon>
        <taxon>Bacteriovoracales</taxon>
        <taxon>Bacteriovoracaceae</taxon>
        <taxon>Bacteriovorax</taxon>
    </lineage>
</organism>
<dbReference type="InterPro" id="IPR006667">
    <property type="entry name" value="SLC41_membr_dom"/>
</dbReference>
<dbReference type="AlphaFoldDB" id="A0A2K9NPW4"/>
<keyword evidence="10" id="KW-1185">Reference proteome</keyword>
<evidence type="ECO:0000256" key="4">
    <source>
        <dbReference type="ARBA" id="ARBA00022692"/>
    </source>
</evidence>
<dbReference type="PANTHER" id="PTHR43773">
    <property type="entry name" value="MAGNESIUM TRANSPORTER MGTE"/>
    <property type="match status" value="1"/>
</dbReference>
<keyword evidence="3 8" id="KW-0813">Transport</keyword>
<evidence type="ECO:0000256" key="1">
    <source>
        <dbReference type="ARBA" id="ARBA00004141"/>
    </source>
</evidence>
<evidence type="ECO:0000256" key="3">
    <source>
        <dbReference type="ARBA" id="ARBA00022448"/>
    </source>
</evidence>
<dbReference type="GO" id="GO:0005886">
    <property type="term" value="C:plasma membrane"/>
    <property type="evidence" value="ECO:0007669"/>
    <property type="project" value="UniProtKB-SubCell"/>
</dbReference>
<dbReference type="InterPro" id="IPR036739">
    <property type="entry name" value="SLC41_membr_dom_sf"/>
</dbReference>
<evidence type="ECO:0000313" key="9">
    <source>
        <dbReference type="EMBL" id="AUN97548.1"/>
    </source>
</evidence>
<keyword evidence="6 8" id="KW-1133">Transmembrane helix</keyword>
<protein>
    <recommendedName>
        <fullName evidence="8">Magnesium transporter MgtE</fullName>
    </recommendedName>
</protein>
<dbReference type="Pfam" id="PF01769">
    <property type="entry name" value="MgtE"/>
    <property type="match status" value="1"/>
</dbReference>
<dbReference type="InterPro" id="IPR006668">
    <property type="entry name" value="Mg_transptr_MgtE_intracell_dom"/>
</dbReference>